<dbReference type="NCBIfam" id="TIGR00080">
    <property type="entry name" value="pimt"/>
    <property type="match status" value="1"/>
</dbReference>
<organism evidence="8">
    <name type="scientific">marine sediment metagenome</name>
    <dbReference type="NCBI Taxonomy" id="412755"/>
    <lineage>
        <taxon>unclassified sequences</taxon>
        <taxon>metagenomes</taxon>
        <taxon>ecological metagenomes</taxon>
    </lineage>
</organism>
<dbReference type="NCBIfam" id="NF001453">
    <property type="entry name" value="PRK00312.1"/>
    <property type="match status" value="1"/>
</dbReference>
<keyword evidence="5" id="KW-0489">Methyltransferase</keyword>
<evidence type="ECO:0000256" key="1">
    <source>
        <dbReference type="ARBA" id="ARBA00004496"/>
    </source>
</evidence>
<comment type="subcellular location">
    <subcellularLocation>
        <location evidence="1">Cytoplasm</location>
    </subcellularLocation>
</comment>
<dbReference type="GO" id="GO:0032259">
    <property type="term" value="P:methylation"/>
    <property type="evidence" value="ECO:0007669"/>
    <property type="project" value="UniProtKB-KW"/>
</dbReference>
<keyword evidence="6" id="KW-0808">Transferase</keyword>
<dbReference type="GO" id="GO:0004719">
    <property type="term" value="F:protein-L-isoaspartate (D-aspartate) O-methyltransferase activity"/>
    <property type="evidence" value="ECO:0007669"/>
    <property type="project" value="UniProtKB-EC"/>
</dbReference>
<dbReference type="Pfam" id="PF01135">
    <property type="entry name" value="PCMT"/>
    <property type="match status" value="1"/>
</dbReference>
<accession>X1KME9</accession>
<keyword evidence="7" id="KW-0949">S-adenosyl-L-methionine</keyword>
<dbReference type="InterPro" id="IPR029063">
    <property type="entry name" value="SAM-dependent_MTases_sf"/>
</dbReference>
<evidence type="ECO:0000256" key="6">
    <source>
        <dbReference type="ARBA" id="ARBA00022679"/>
    </source>
</evidence>
<dbReference type="FunFam" id="3.40.50.150:FF:000010">
    <property type="entry name" value="Protein-L-isoaspartate O-methyltransferase"/>
    <property type="match status" value="1"/>
</dbReference>
<dbReference type="InterPro" id="IPR000682">
    <property type="entry name" value="PCMT"/>
</dbReference>
<proteinExistence type="inferred from homology"/>
<dbReference type="HAMAP" id="MF_00090">
    <property type="entry name" value="PIMT"/>
    <property type="match status" value="1"/>
</dbReference>
<comment type="caution">
    <text evidence="8">The sequence shown here is derived from an EMBL/GenBank/DDBJ whole genome shotgun (WGS) entry which is preliminary data.</text>
</comment>
<comment type="similarity">
    <text evidence="2">Belongs to the methyltransferase superfamily. L-isoaspartyl/D-aspartyl protein methyltransferase family.</text>
</comment>
<evidence type="ECO:0000256" key="3">
    <source>
        <dbReference type="ARBA" id="ARBA00011890"/>
    </source>
</evidence>
<evidence type="ECO:0000256" key="7">
    <source>
        <dbReference type="ARBA" id="ARBA00022691"/>
    </source>
</evidence>
<dbReference type="Gene3D" id="3.40.50.150">
    <property type="entry name" value="Vaccinia Virus protein VP39"/>
    <property type="match status" value="1"/>
</dbReference>
<evidence type="ECO:0000256" key="5">
    <source>
        <dbReference type="ARBA" id="ARBA00022603"/>
    </source>
</evidence>
<dbReference type="SUPFAM" id="SSF53335">
    <property type="entry name" value="S-adenosyl-L-methionine-dependent methyltransferases"/>
    <property type="match status" value="1"/>
</dbReference>
<evidence type="ECO:0000256" key="2">
    <source>
        <dbReference type="ARBA" id="ARBA00005369"/>
    </source>
</evidence>
<protein>
    <recommendedName>
        <fullName evidence="3">protein-L-isoaspartate(D-aspartate) O-methyltransferase</fullName>
        <ecNumber evidence="3">2.1.1.77</ecNumber>
    </recommendedName>
</protein>
<dbReference type="EC" id="2.1.1.77" evidence="3"/>
<reference evidence="8" key="1">
    <citation type="journal article" date="2014" name="Front. Microbiol.">
        <title>High frequency of phylogenetically diverse reductive dehalogenase-homologous genes in deep subseafloor sedimentary metagenomes.</title>
        <authorList>
            <person name="Kawai M."/>
            <person name="Futagami T."/>
            <person name="Toyoda A."/>
            <person name="Takaki Y."/>
            <person name="Nishi S."/>
            <person name="Hori S."/>
            <person name="Arai W."/>
            <person name="Tsubouchi T."/>
            <person name="Morono Y."/>
            <person name="Uchiyama I."/>
            <person name="Ito T."/>
            <person name="Fujiyama A."/>
            <person name="Inagaki F."/>
            <person name="Takami H."/>
        </authorList>
    </citation>
    <scope>NUCLEOTIDE SEQUENCE</scope>
    <source>
        <strain evidence="8">Expedition CK06-06</strain>
    </source>
</reference>
<dbReference type="GO" id="GO:0005737">
    <property type="term" value="C:cytoplasm"/>
    <property type="evidence" value="ECO:0007669"/>
    <property type="project" value="UniProtKB-SubCell"/>
</dbReference>
<dbReference type="AlphaFoldDB" id="X1KME9"/>
<dbReference type="CDD" id="cd02440">
    <property type="entry name" value="AdoMet_MTases"/>
    <property type="match status" value="1"/>
</dbReference>
<evidence type="ECO:0000256" key="4">
    <source>
        <dbReference type="ARBA" id="ARBA00022490"/>
    </source>
</evidence>
<name>X1KME9_9ZZZZ</name>
<dbReference type="PANTHER" id="PTHR11579:SF0">
    <property type="entry name" value="PROTEIN-L-ISOASPARTATE(D-ASPARTATE) O-METHYLTRANSFERASE"/>
    <property type="match status" value="1"/>
</dbReference>
<sequence>MIQNQIISRGIKDKKVLGALRKVPRDIFVDKAYKDSAYEDRPLPIGFGQTISQPYIVALMTESLELTGNEKVLEIGTGSGYQVAVLAAITKEVYTVEIITSLYKKNKELLKKYKNVKMSNHDGCLGWEKYAPYDRIIVTAAPDHIPQPFIEQLKDGGIMVIPVGPSSWNQTLYKVIKRGTKIKKIGLCDVAFVPLTRRS</sequence>
<keyword evidence="4" id="KW-0963">Cytoplasm</keyword>
<dbReference type="PANTHER" id="PTHR11579">
    <property type="entry name" value="PROTEIN-L-ISOASPARTATE O-METHYLTRANSFERASE"/>
    <property type="match status" value="1"/>
</dbReference>
<dbReference type="EMBL" id="BARV01000002">
    <property type="protein sequence ID" value="GAH91309.1"/>
    <property type="molecule type" value="Genomic_DNA"/>
</dbReference>
<evidence type="ECO:0000313" key="8">
    <source>
        <dbReference type="EMBL" id="GAH91309.1"/>
    </source>
</evidence>
<gene>
    <name evidence="8" type="ORF">S06H3_00006</name>
</gene>